<evidence type="ECO:0000256" key="7">
    <source>
        <dbReference type="PROSITE-ProRule" id="PRU00076"/>
    </source>
</evidence>
<keyword evidence="2" id="KW-0732">Signal</keyword>
<dbReference type="AlphaFoldDB" id="A0AAD5AVM2"/>
<dbReference type="EMBL" id="MU551599">
    <property type="protein sequence ID" value="KAI5623704.1"/>
    <property type="molecule type" value="Genomic_DNA"/>
</dbReference>
<feature type="domain" description="EMI" evidence="9">
    <location>
        <begin position="41"/>
        <end position="118"/>
    </location>
</feature>
<dbReference type="SMART" id="SM00179">
    <property type="entry name" value="EGF_CA"/>
    <property type="match status" value="1"/>
</dbReference>
<sequence length="323" mass="36611">MIKKLHVGAVERDRFTTNSLDNGSFVCFLFSFFYYACVSCRRRVCAGKADRVVSSTESFLQPVHKPYLTMCPNQRVCSTYKTVYKVSYRQVSRLEMSSHVYSQCCPGWRRVHSLNCDQAVCVQACLNGGSCTRPNHCACPTGWTGRYCQTDVDECKVAHGCSQQCMNSAGSYQCVCAEGFRLAEDRRSCLSLCPLPLPPHPTVATQPKVDNHLPTNNNRGEAVELVANVTEEVQILRNRVELLEQKLEMVLAPFSTLFPPEEDVVASRNGFLLDRTEFLSDQNNFLSHSLRQLDRIDSLSEQVSFLEERLGTWQRYQGRNDMN</sequence>
<keyword evidence="1 7" id="KW-0245">EGF-like domain</keyword>
<dbReference type="FunFam" id="2.10.25.10:FF:000862">
    <property type="entry name" value="EGF-like-domain multiple 7"/>
    <property type="match status" value="1"/>
</dbReference>
<evidence type="ECO:0000259" key="9">
    <source>
        <dbReference type="PROSITE" id="PS51041"/>
    </source>
</evidence>
<dbReference type="Pfam" id="PF07645">
    <property type="entry name" value="EGF_CA"/>
    <property type="match status" value="1"/>
</dbReference>
<evidence type="ECO:0000256" key="1">
    <source>
        <dbReference type="ARBA" id="ARBA00022536"/>
    </source>
</evidence>
<dbReference type="SMART" id="SM00181">
    <property type="entry name" value="EGF"/>
    <property type="match status" value="2"/>
</dbReference>
<reference evidence="10" key="1">
    <citation type="submission" date="2018-07" db="EMBL/GenBank/DDBJ databases">
        <title>Comparative genomics of catfishes provides insights into carnivory and benthic adaptation.</title>
        <authorList>
            <person name="Zhang Y."/>
            <person name="Wang D."/>
            <person name="Peng Z."/>
            <person name="Zheng S."/>
            <person name="Shao F."/>
            <person name="Tao W."/>
        </authorList>
    </citation>
    <scope>NUCLEOTIDE SEQUENCE</scope>
    <source>
        <strain evidence="10">Chongqing</strain>
    </source>
</reference>
<keyword evidence="3" id="KW-0677">Repeat</keyword>
<evidence type="ECO:0000256" key="3">
    <source>
        <dbReference type="ARBA" id="ARBA00022737"/>
    </source>
</evidence>
<dbReference type="PROSITE" id="PS00022">
    <property type="entry name" value="EGF_1"/>
    <property type="match status" value="1"/>
</dbReference>
<dbReference type="InterPro" id="IPR000152">
    <property type="entry name" value="EGF-type_Asp/Asn_hydroxyl_site"/>
</dbReference>
<dbReference type="InterPro" id="IPR050969">
    <property type="entry name" value="Dev_Signal_Modulators"/>
</dbReference>
<dbReference type="CDD" id="cd00054">
    <property type="entry name" value="EGF_CA"/>
    <property type="match status" value="1"/>
</dbReference>
<organism evidence="10 11">
    <name type="scientific">Silurus asotus</name>
    <name type="common">Amur catfish</name>
    <name type="synonym">Parasilurus asotus</name>
    <dbReference type="NCBI Taxonomy" id="30991"/>
    <lineage>
        <taxon>Eukaryota</taxon>
        <taxon>Metazoa</taxon>
        <taxon>Chordata</taxon>
        <taxon>Craniata</taxon>
        <taxon>Vertebrata</taxon>
        <taxon>Euteleostomi</taxon>
        <taxon>Actinopterygii</taxon>
        <taxon>Neopterygii</taxon>
        <taxon>Teleostei</taxon>
        <taxon>Ostariophysi</taxon>
        <taxon>Siluriformes</taxon>
        <taxon>Siluridae</taxon>
        <taxon>Silurus</taxon>
    </lineage>
</organism>
<keyword evidence="5" id="KW-0175">Coiled coil</keyword>
<evidence type="ECO:0000256" key="6">
    <source>
        <dbReference type="ARBA" id="ARBA00023157"/>
    </source>
</evidence>
<dbReference type="PROSITE" id="PS01186">
    <property type="entry name" value="EGF_2"/>
    <property type="match status" value="2"/>
</dbReference>
<evidence type="ECO:0000256" key="2">
    <source>
        <dbReference type="ARBA" id="ARBA00022729"/>
    </source>
</evidence>
<accession>A0AAD5AVM2</accession>
<dbReference type="InterPro" id="IPR018097">
    <property type="entry name" value="EGF_Ca-bd_CS"/>
</dbReference>
<dbReference type="PROSITE" id="PS50026">
    <property type="entry name" value="EGF_3"/>
    <property type="match status" value="1"/>
</dbReference>
<dbReference type="PROSITE" id="PS00010">
    <property type="entry name" value="ASX_HYDROXYL"/>
    <property type="match status" value="1"/>
</dbReference>
<dbReference type="FunFam" id="2.10.25.10:FF:000240">
    <property type="entry name" value="Vitamin K-dependent protein S"/>
    <property type="match status" value="1"/>
</dbReference>
<name>A0AAD5AVM2_SILAS</name>
<dbReference type="PROSITE" id="PS51041">
    <property type="entry name" value="EMI"/>
    <property type="match status" value="1"/>
</dbReference>
<evidence type="ECO:0000313" key="11">
    <source>
        <dbReference type="Proteomes" id="UP001205998"/>
    </source>
</evidence>
<keyword evidence="4" id="KW-0106">Calcium</keyword>
<evidence type="ECO:0000256" key="4">
    <source>
        <dbReference type="ARBA" id="ARBA00022837"/>
    </source>
</evidence>
<dbReference type="InterPro" id="IPR001881">
    <property type="entry name" value="EGF-like_Ca-bd_dom"/>
</dbReference>
<gene>
    <name evidence="10" type="ORF">C0J50_16740</name>
</gene>
<dbReference type="PROSITE" id="PS01187">
    <property type="entry name" value="EGF_CA"/>
    <property type="match status" value="1"/>
</dbReference>
<dbReference type="Gene3D" id="2.10.25.10">
    <property type="entry name" value="Laminin"/>
    <property type="match status" value="2"/>
</dbReference>
<dbReference type="GO" id="GO:0005576">
    <property type="term" value="C:extracellular region"/>
    <property type="evidence" value="ECO:0007669"/>
    <property type="project" value="TreeGrafter"/>
</dbReference>
<feature type="domain" description="EGF-like" evidence="8">
    <location>
        <begin position="117"/>
        <end position="149"/>
    </location>
</feature>
<evidence type="ECO:0000313" key="10">
    <source>
        <dbReference type="EMBL" id="KAI5623704.1"/>
    </source>
</evidence>
<comment type="caution">
    <text evidence="10">The sequence shown here is derived from an EMBL/GenBank/DDBJ whole genome shotgun (WGS) entry which is preliminary data.</text>
</comment>
<evidence type="ECO:0000259" key="8">
    <source>
        <dbReference type="PROSITE" id="PS50026"/>
    </source>
</evidence>
<feature type="disulfide bond" evidence="7">
    <location>
        <begin position="121"/>
        <end position="131"/>
    </location>
</feature>
<proteinExistence type="predicted"/>
<feature type="disulfide bond" evidence="7">
    <location>
        <begin position="139"/>
        <end position="148"/>
    </location>
</feature>
<dbReference type="SUPFAM" id="SSF57196">
    <property type="entry name" value="EGF/Laminin"/>
    <property type="match status" value="2"/>
</dbReference>
<dbReference type="InterPro" id="IPR049883">
    <property type="entry name" value="NOTCH1_EGF-like"/>
</dbReference>
<dbReference type="GO" id="GO:0005509">
    <property type="term" value="F:calcium ion binding"/>
    <property type="evidence" value="ECO:0007669"/>
    <property type="project" value="InterPro"/>
</dbReference>
<dbReference type="PANTHER" id="PTHR14949:SF56">
    <property type="entry name" value="EGF-LIKE-DOMAIN, MULTIPLE 7"/>
    <property type="match status" value="1"/>
</dbReference>
<evidence type="ECO:0000256" key="5">
    <source>
        <dbReference type="ARBA" id="ARBA00023054"/>
    </source>
</evidence>
<dbReference type="GO" id="GO:0009986">
    <property type="term" value="C:cell surface"/>
    <property type="evidence" value="ECO:0007669"/>
    <property type="project" value="TreeGrafter"/>
</dbReference>
<comment type="caution">
    <text evidence="7">Lacks conserved residue(s) required for the propagation of feature annotation.</text>
</comment>
<dbReference type="PANTHER" id="PTHR14949">
    <property type="entry name" value="EGF-LIKE-DOMAIN, MULTIPLE 7, 8"/>
    <property type="match status" value="1"/>
</dbReference>
<keyword evidence="6 7" id="KW-1015">Disulfide bond</keyword>
<dbReference type="GO" id="GO:0005102">
    <property type="term" value="F:signaling receptor binding"/>
    <property type="evidence" value="ECO:0007669"/>
    <property type="project" value="TreeGrafter"/>
</dbReference>
<protein>
    <submittedName>
        <fullName evidence="10">Epidermal growth factor-like protein 7</fullName>
    </submittedName>
</protein>
<dbReference type="Pfam" id="PF07546">
    <property type="entry name" value="EMI"/>
    <property type="match status" value="1"/>
</dbReference>
<dbReference type="InterPro" id="IPR011489">
    <property type="entry name" value="EMI_domain"/>
</dbReference>
<dbReference type="InterPro" id="IPR000742">
    <property type="entry name" value="EGF"/>
</dbReference>
<keyword evidence="11" id="KW-1185">Reference proteome</keyword>
<dbReference type="Proteomes" id="UP001205998">
    <property type="component" value="Unassembled WGS sequence"/>
</dbReference>